<evidence type="ECO:0000313" key="3">
    <source>
        <dbReference type="Proteomes" id="UP000587462"/>
    </source>
</evidence>
<feature type="transmembrane region" description="Helical" evidence="1">
    <location>
        <begin position="551"/>
        <end position="569"/>
    </location>
</feature>
<feature type="transmembrane region" description="Helical" evidence="1">
    <location>
        <begin position="430"/>
        <end position="448"/>
    </location>
</feature>
<evidence type="ECO:0000313" key="2">
    <source>
        <dbReference type="EMBL" id="NVK81316.1"/>
    </source>
</evidence>
<feature type="transmembrane region" description="Helical" evidence="1">
    <location>
        <begin position="681"/>
        <end position="701"/>
    </location>
</feature>
<dbReference type="RefSeq" id="WP_171085942.1">
    <property type="nucleotide sequence ID" value="NZ_BNBU01000006.1"/>
</dbReference>
<feature type="transmembrane region" description="Helical" evidence="1">
    <location>
        <begin position="721"/>
        <end position="742"/>
    </location>
</feature>
<dbReference type="EMBL" id="JABBXF010000077">
    <property type="protein sequence ID" value="NVK81316.1"/>
    <property type="molecule type" value="Genomic_DNA"/>
</dbReference>
<keyword evidence="1" id="KW-1133">Transmembrane helix</keyword>
<comment type="caution">
    <text evidence="2">The sequence shown here is derived from an EMBL/GenBank/DDBJ whole genome shotgun (WGS) entry which is preliminary data.</text>
</comment>
<name>A0A7Y7EAB6_STRMO</name>
<feature type="transmembrane region" description="Helical" evidence="1">
    <location>
        <begin position="832"/>
        <end position="850"/>
    </location>
</feature>
<dbReference type="InterPro" id="IPR046176">
    <property type="entry name" value="DUF6185"/>
</dbReference>
<feature type="transmembrane region" description="Helical" evidence="1">
    <location>
        <begin position="754"/>
        <end position="774"/>
    </location>
</feature>
<feature type="transmembrane region" description="Helical" evidence="1">
    <location>
        <begin position="521"/>
        <end position="539"/>
    </location>
</feature>
<feature type="transmembrane region" description="Helical" evidence="1">
    <location>
        <begin position="780"/>
        <end position="800"/>
    </location>
</feature>
<protein>
    <submittedName>
        <fullName evidence="2">Uncharacterized protein</fullName>
    </submittedName>
</protein>
<feature type="transmembrane region" description="Helical" evidence="1">
    <location>
        <begin position="386"/>
        <end position="409"/>
    </location>
</feature>
<feature type="transmembrane region" description="Helical" evidence="1">
    <location>
        <begin position="486"/>
        <end position="509"/>
    </location>
</feature>
<sequence>MRQDARDTAHWWRQCAALLLAGLVVWWGACPARADSATAGSCRAEQLASARTQAELRIINHGHAVVEASGTMNIRVPAAWPYANDLLLKEDSDAYRHAMGCLLRGPQPGLRRDEWRPHSPRVTEEASWVAVRYDTLFWFKQPGTSAVGPWTIDVRTGKWTMALAPSPALMSSHWDHVEIDLDGLDASGVSPRPSTAGNGRLVWTGLGPLTGAGHMVTVQVAPPWQRAWTAKIGKFTAPWLVASAAGETTWWLGTSAVIVLAALRARRQPAGDGITEQEKNSSTSLLQWGLLKATMGISILLLYRAVLYVATEAGGTQHWLGDAARWQTLIGFLVGWGLVASARPPRSVLVMCSLVAVAGGLAATVPSLFGLPPSFTPLKNLSAADIAVLTLMSAALLWLWLTGLLLWARSLARAGGLLRLSAAPWRPSRIGAWTAVVALLFTGWATWADERHWQRISWLTDRSAAGYRPQYLVSLGQDLVSFSAQVPTWCYSSLAWVLTGVGIVALLRARELGRDVPCASPGRLDCLLLAVFFAIVVAWRQGSYAGSQVLASLWLALDIVALYGLLAVGQRRSVLTQHFEGYEGAPALGETITETARHDLIARARRYRELVGLLRGLEQGHGEGGLSRHALEKELSGLHRWRPAAGAAGAVRPSLPGSITVVDVALSWGPHAKWWDNSRRAALLAAAFGVPGSLLFVWLTYSPEHQWMRTGQYYFGAPEVVWTFVSWELTWAGAGLVLGALWRLLPGRRGPSRALSLVIAYALLIGLGSVGNLITDQEVGTAIFGIFVMLLVLTFTGLAMDADTFRSERRFWPNRLGLLLSVYQMRSFSAQIAYVLVQLVAVLTVLRYFTESGSRLKP</sequence>
<feature type="transmembrane region" description="Helical" evidence="1">
    <location>
        <begin position="348"/>
        <end position="366"/>
    </location>
</feature>
<reference evidence="2 3" key="1">
    <citation type="submission" date="2020-04" db="EMBL/GenBank/DDBJ databases">
        <title>Draft Genome Sequence of Streptomyces morookaense DSM 40503, an 8-azaguanine-producing strain.</title>
        <authorList>
            <person name="Qi J."/>
            <person name="Gao J.-M."/>
        </authorList>
    </citation>
    <scope>NUCLEOTIDE SEQUENCE [LARGE SCALE GENOMIC DNA]</scope>
    <source>
        <strain evidence="2 3">DSM 40503</strain>
    </source>
</reference>
<gene>
    <name evidence="2" type="ORF">HG542_27195</name>
</gene>
<keyword evidence="3" id="KW-1185">Reference proteome</keyword>
<keyword evidence="1" id="KW-0812">Transmembrane</keyword>
<dbReference type="PROSITE" id="PS51257">
    <property type="entry name" value="PROKAR_LIPOPROTEIN"/>
    <property type="match status" value="1"/>
</dbReference>
<proteinExistence type="predicted"/>
<dbReference type="Pfam" id="PF19683">
    <property type="entry name" value="DUF6185"/>
    <property type="match status" value="1"/>
</dbReference>
<feature type="transmembrane region" description="Helical" evidence="1">
    <location>
        <begin position="323"/>
        <end position="341"/>
    </location>
</feature>
<keyword evidence="1" id="KW-0472">Membrane</keyword>
<dbReference type="AlphaFoldDB" id="A0A7Y7EAB6"/>
<accession>A0A7Y7EAB6</accession>
<dbReference type="Proteomes" id="UP000587462">
    <property type="component" value="Unassembled WGS sequence"/>
</dbReference>
<evidence type="ECO:0000256" key="1">
    <source>
        <dbReference type="SAM" id="Phobius"/>
    </source>
</evidence>
<feature type="transmembrane region" description="Helical" evidence="1">
    <location>
        <begin position="285"/>
        <end position="303"/>
    </location>
</feature>
<organism evidence="2 3">
    <name type="scientific">Streptomyces morookaense</name>
    <name type="common">Streptoverticillium morookaense</name>
    <dbReference type="NCBI Taxonomy" id="1970"/>
    <lineage>
        <taxon>Bacteria</taxon>
        <taxon>Bacillati</taxon>
        <taxon>Actinomycetota</taxon>
        <taxon>Actinomycetes</taxon>
        <taxon>Kitasatosporales</taxon>
        <taxon>Streptomycetaceae</taxon>
        <taxon>Streptomyces</taxon>
    </lineage>
</organism>